<dbReference type="AlphaFoldDB" id="A0AAE8N0Y3"/>
<dbReference type="Gene3D" id="2.40.400.10">
    <property type="entry name" value="Acetoacetate decarboxylase-like"/>
    <property type="match status" value="1"/>
</dbReference>
<keyword evidence="4" id="KW-0560">Oxidoreductase</keyword>
<dbReference type="GO" id="GO:0016829">
    <property type="term" value="F:lyase activity"/>
    <property type="evidence" value="ECO:0007669"/>
    <property type="project" value="InterPro"/>
</dbReference>
<dbReference type="GO" id="GO:0071949">
    <property type="term" value="F:FAD binding"/>
    <property type="evidence" value="ECO:0007669"/>
    <property type="project" value="InterPro"/>
</dbReference>
<proteinExistence type="inferred from homology"/>
<sequence length="713" mass="79457">MPPSTEVHASTGPRHTTANSKRANNGIHGIDIVVIGAGIGGLTAAIYLRRQGHRVTVLEKCPSAKDIDDVVQLTPNSNGLLRRIGIFAEDHNGNLVESTTEYSADNQILRDIHMKEPNKLWQNPYHLIRRVPLHEELQSRATSNTGDGIPVNIRTGNCVVGVDPAAATVTLENGESMQGDVVIGADGILSQARSQLSQTHIDAKSYKQSLFQFRVSRQVAVDDPTTKRYAERKGQIITWYGQDRRVVMYPCDANRQLSFVCIYPKENGETGDPSEWSTKTKQARLLEAYKGFDPSLVRLLNKAEVETLYAREVQDMDMTSNWVNGRVALLGDAAHMFHPSQDQGAACAMEDAVALAVVLQRDIPVVEITERLRLYERIREGRAHRLQKYSRLVGQDPRDPKIDLVEYTNYIFGHDEWDNSTNIFRKWDWARRPNLCWRMPVGFGPFPGPRQTFEGRPRNGTNSTFTTASIKLETSRTLLQNLFPSPSFRFKSPGTVAYASFSLTTLNKMEWLGGSGYNHLGFYMHGVRYVKLDGEVLDGTFLAVLFEDLADPIISGREELGVPKLYCSFDLGRHSRSYRMQMGWQGAKFGNLALEGLTEVDPGDSKGVIGGEDDQGIFAYKYSPAVGERGKADAEYATFVPHAGESKIVPRKVQRAYEAETASVSFDPLNWEALPTLHHIVSRLAEIPVYKIVGAKIVEGVGVPDFSSARRIE</sequence>
<evidence type="ECO:0000256" key="3">
    <source>
        <dbReference type="ARBA" id="ARBA00022827"/>
    </source>
</evidence>
<keyword evidence="9" id="KW-1185">Reference proteome</keyword>
<evidence type="ECO:0000256" key="1">
    <source>
        <dbReference type="ARBA" id="ARBA00007992"/>
    </source>
</evidence>
<dbReference type="PRINTS" id="PR00420">
    <property type="entry name" value="RNGMNOXGNASE"/>
</dbReference>
<evidence type="ECO:0000256" key="4">
    <source>
        <dbReference type="ARBA" id="ARBA00023002"/>
    </source>
</evidence>
<dbReference type="InterPro" id="IPR023375">
    <property type="entry name" value="ADC_dom_sf"/>
</dbReference>
<dbReference type="Pfam" id="PF06314">
    <property type="entry name" value="ADC"/>
    <property type="match status" value="1"/>
</dbReference>
<dbReference type="SUPFAM" id="SSF160104">
    <property type="entry name" value="Acetoacetate decarboxylase-like"/>
    <property type="match status" value="1"/>
</dbReference>
<evidence type="ECO:0000256" key="5">
    <source>
        <dbReference type="ARBA" id="ARBA00023033"/>
    </source>
</evidence>
<comment type="similarity">
    <text evidence="1">Belongs to the paxM FAD-dependent monooxygenase family.</text>
</comment>
<feature type="compositionally biased region" description="Polar residues" evidence="6">
    <location>
        <begin position="13"/>
        <end position="23"/>
    </location>
</feature>
<evidence type="ECO:0000256" key="2">
    <source>
        <dbReference type="ARBA" id="ARBA00022630"/>
    </source>
</evidence>
<evidence type="ECO:0000259" key="7">
    <source>
        <dbReference type="Pfam" id="PF01494"/>
    </source>
</evidence>
<name>A0AAE8N0Y3_9PEZI</name>
<organism evidence="8 9">
    <name type="scientific">Cephalotrichum gorgonifer</name>
    <dbReference type="NCBI Taxonomy" id="2041049"/>
    <lineage>
        <taxon>Eukaryota</taxon>
        <taxon>Fungi</taxon>
        <taxon>Dikarya</taxon>
        <taxon>Ascomycota</taxon>
        <taxon>Pezizomycotina</taxon>
        <taxon>Sordariomycetes</taxon>
        <taxon>Hypocreomycetidae</taxon>
        <taxon>Microascales</taxon>
        <taxon>Microascaceae</taxon>
        <taxon>Cephalotrichum</taxon>
    </lineage>
</organism>
<dbReference type="InterPro" id="IPR050493">
    <property type="entry name" value="FAD-dep_Monooxygenase_BioMet"/>
</dbReference>
<evidence type="ECO:0000256" key="6">
    <source>
        <dbReference type="SAM" id="MobiDB-lite"/>
    </source>
</evidence>
<protein>
    <submittedName>
        <fullName evidence="8">Related to salicylate 1-monooxygenase</fullName>
    </submittedName>
</protein>
<dbReference type="SUPFAM" id="SSF54373">
    <property type="entry name" value="FAD-linked reductases, C-terminal domain"/>
    <property type="match status" value="1"/>
</dbReference>
<dbReference type="InterPro" id="IPR002938">
    <property type="entry name" value="FAD-bd"/>
</dbReference>
<dbReference type="Pfam" id="PF01494">
    <property type="entry name" value="FAD_binding_3"/>
    <property type="match status" value="1"/>
</dbReference>
<dbReference type="GO" id="GO:0004497">
    <property type="term" value="F:monooxygenase activity"/>
    <property type="evidence" value="ECO:0007669"/>
    <property type="project" value="UniProtKB-KW"/>
</dbReference>
<keyword evidence="2" id="KW-0285">Flavoprotein</keyword>
<evidence type="ECO:0000313" key="9">
    <source>
        <dbReference type="Proteomes" id="UP001187682"/>
    </source>
</evidence>
<dbReference type="EMBL" id="ONZQ02000010">
    <property type="protein sequence ID" value="SPO04340.1"/>
    <property type="molecule type" value="Genomic_DNA"/>
</dbReference>
<accession>A0AAE8N0Y3</accession>
<dbReference type="Gene3D" id="3.50.50.60">
    <property type="entry name" value="FAD/NAD(P)-binding domain"/>
    <property type="match status" value="1"/>
</dbReference>
<dbReference type="PANTHER" id="PTHR13789:SF261">
    <property type="entry name" value="HYDROXYLASE, PUTATIVE (AFU_ORTHOLOGUE AFUA_7G00590)-RELATED"/>
    <property type="match status" value="1"/>
</dbReference>
<feature type="domain" description="FAD-binding" evidence="7">
    <location>
        <begin position="31"/>
        <end position="386"/>
    </location>
</feature>
<comment type="caution">
    <text evidence="8">The sequence shown here is derived from an EMBL/GenBank/DDBJ whole genome shotgun (WGS) entry which is preliminary data.</text>
</comment>
<evidence type="ECO:0000313" key="8">
    <source>
        <dbReference type="EMBL" id="SPO04340.1"/>
    </source>
</evidence>
<feature type="region of interest" description="Disordered" evidence="6">
    <location>
        <begin position="1"/>
        <end position="23"/>
    </location>
</feature>
<reference evidence="8" key="1">
    <citation type="submission" date="2018-03" db="EMBL/GenBank/DDBJ databases">
        <authorList>
            <person name="Guldener U."/>
        </authorList>
    </citation>
    <scope>NUCLEOTIDE SEQUENCE</scope>
</reference>
<keyword evidence="3" id="KW-0274">FAD</keyword>
<dbReference type="SUPFAM" id="SSF51905">
    <property type="entry name" value="FAD/NAD(P)-binding domain"/>
    <property type="match status" value="1"/>
</dbReference>
<dbReference type="InterPro" id="IPR010451">
    <property type="entry name" value="Acetoacetate_decarboxylase"/>
</dbReference>
<dbReference type="InterPro" id="IPR036188">
    <property type="entry name" value="FAD/NAD-bd_sf"/>
</dbReference>
<dbReference type="PANTHER" id="PTHR13789">
    <property type="entry name" value="MONOOXYGENASE"/>
    <property type="match status" value="1"/>
</dbReference>
<keyword evidence="5" id="KW-0503">Monooxygenase</keyword>
<dbReference type="Proteomes" id="UP001187682">
    <property type="component" value="Unassembled WGS sequence"/>
</dbReference>
<gene>
    <name evidence="8" type="ORF">DNG_07024</name>
</gene>